<reference evidence="2" key="1">
    <citation type="journal article" date="2009" name="PLoS Genet.">
        <title>Sequencing, mapping, and analysis of 27,455 maize full-length cDNAs.</title>
        <authorList>
            <person name="Soderlund C."/>
            <person name="Descour A."/>
            <person name="Kudrna D."/>
            <person name="Bomhoff M."/>
            <person name="Boyd L."/>
            <person name="Currie J."/>
            <person name="Angelova A."/>
            <person name="Collura K."/>
            <person name="Wissotski M."/>
            <person name="Ashley E."/>
            <person name="Morrow D."/>
            <person name="Fernandes J."/>
            <person name="Walbot V."/>
            <person name="Yu Y."/>
        </authorList>
    </citation>
    <scope>NUCLEOTIDE SEQUENCE</scope>
    <source>
        <strain evidence="2">B73</strain>
    </source>
</reference>
<proteinExistence type="evidence at transcript level"/>
<accession>C0PLZ8</accession>
<protein>
    <submittedName>
        <fullName evidence="2">Uncharacterized protein</fullName>
    </submittedName>
</protein>
<feature type="region of interest" description="Disordered" evidence="1">
    <location>
        <begin position="202"/>
        <end position="255"/>
    </location>
</feature>
<dbReference type="AlphaFoldDB" id="C0PLZ8"/>
<feature type="compositionally biased region" description="Basic and acidic residues" evidence="1">
    <location>
        <begin position="234"/>
        <end position="255"/>
    </location>
</feature>
<dbReference type="EMBL" id="BT069317">
    <property type="protein sequence ID" value="ACN36214.1"/>
    <property type="molecule type" value="mRNA"/>
</dbReference>
<evidence type="ECO:0000256" key="1">
    <source>
        <dbReference type="SAM" id="MobiDB-lite"/>
    </source>
</evidence>
<name>C0PLZ8_MAIZE</name>
<feature type="compositionally biased region" description="Basic and acidic residues" evidence="1">
    <location>
        <begin position="205"/>
        <end position="217"/>
    </location>
</feature>
<organism evidence="2">
    <name type="scientific">Zea mays</name>
    <name type="common">Maize</name>
    <dbReference type="NCBI Taxonomy" id="4577"/>
    <lineage>
        <taxon>Eukaryota</taxon>
        <taxon>Viridiplantae</taxon>
        <taxon>Streptophyta</taxon>
        <taxon>Embryophyta</taxon>
        <taxon>Tracheophyta</taxon>
        <taxon>Spermatophyta</taxon>
        <taxon>Magnoliopsida</taxon>
        <taxon>Liliopsida</taxon>
        <taxon>Poales</taxon>
        <taxon>Poaceae</taxon>
        <taxon>PACMAD clade</taxon>
        <taxon>Panicoideae</taxon>
        <taxon>Andropogonodae</taxon>
        <taxon>Andropogoneae</taxon>
        <taxon>Tripsacinae</taxon>
        <taxon>Zea</taxon>
    </lineage>
</organism>
<sequence length="255" mass="26087">MLLLATLLQIKQPQASIVSSRRARARERRRRSHAIISSGSATNRVRFSFRLALTSGDAYSGVRGSAGHLSGVLGAVATPAGTMNPSVPQSGVIAANLGLRSGVCGDEAAVAPTPTPQSGVGTNRGLLRSGVRKIPLSGVAAPLAGLLAAAQSCMIRAAASAPSRLSAMSLSTCALGKRIRSRTGPPSDSESGDGGAVAVAVAAEAGRERSEVERRVSMSDSSRSRAPTWSAPDQARRGGDGRPGQHHEEVEPARA</sequence>
<reference evidence="2" key="2">
    <citation type="submission" date="2012-06" db="EMBL/GenBank/DDBJ databases">
        <authorList>
            <person name="Yu Y."/>
            <person name="Currie J."/>
            <person name="Lomeli R."/>
            <person name="Angelova A."/>
            <person name="Collura K."/>
            <person name="Wissotski M."/>
            <person name="Campos D."/>
            <person name="Kudrna D."/>
            <person name="Golser W."/>
            <person name="Ashely E."/>
            <person name="Descour A."/>
            <person name="Fernandes J."/>
            <person name="Soderlund C."/>
            <person name="Walbot V."/>
        </authorList>
    </citation>
    <scope>NUCLEOTIDE SEQUENCE</scope>
    <source>
        <strain evidence="2">B73</strain>
    </source>
</reference>
<feature type="region of interest" description="Disordered" evidence="1">
    <location>
        <begin position="178"/>
        <end position="197"/>
    </location>
</feature>
<evidence type="ECO:0000313" key="2">
    <source>
        <dbReference type="EMBL" id="ACN36214.1"/>
    </source>
</evidence>